<dbReference type="InterPro" id="IPR058913">
    <property type="entry name" value="Integrase_dom_put"/>
</dbReference>
<dbReference type="Gene3D" id="3.30.420.10">
    <property type="entry name" value="Ribonuclease H-like superfamily/Ribonuclease H"/>
    <property type="match status" value="1"/>
</dbReference>
<gene>
    <name evidence="4" type="ORF">ONZ51_g11731</name>
</gene>
<feature type="region of interest" description="Disordered" evidence="2">
    <location>
        <begin position="271"/>
        <end position="296"/>
    </location>
</feature>
<comment type="caution">
    <text evidence="4">The sequence shown here is derived from an EMBL/GenBank/DDBJ whole genome shotgun (WGS) entry which is preliminary data.</text>
</comment>
<proteinExistence type="predicted"/>
<dbReference type="PROSITE" id="PS50994">
    <property type="entry name" value="INTEGRASE"/>
    <property type="match status" value="1"/>
</dbReference>
<dbReference type="PANTHER" id="PTHR46791:SF5">
    <property type="entry name" value="CLR5 DOMAIN-CONTAINING PROTEIN-RELATED"/>
    <property type="match status" value="1"/>
</dbReference>
<keyword evidence="1" id="KW-0694">RNA-binding</keyword>
<evidence type="ECO:0000256" key="1">
    <source>
        <dbReference type="ARBA" id="ARBA00022884"/>
    </source>
</evidence>
<evidence type="ECO:0000313" key="5">
    <source>
        <dbReference type="Proteomes" id="UP001215151"/>
    </source>
</evidence>
<feature type="compositionally biased region" description="Basic and acidic residues" evidence="2">
    <location>
        <begin position="271"/>
        <end position="286"/>
    </location>
</feature>
<sequence>MIDGYLLVLGERVPRRRVEEAYARVVGPSNLVFGPRRIERRAYSVPGPNSLWHHDGQHGLIRWKIVIHAFIDGFSRFVLGILASTNNRASTVLQLFEDISHVFGYPSRVRGDHGTENLLVAAKMEEVRGVGRGSYIWGRSVHNIRIERLWADVTTGFGQKWKAFFRQLEASYGLDINSDAHLWLLHHLFLDVINRDAGQWAATWNSHIIARRGERHMTPHQMYVHGLAQRGQRGVLPADPTSGGDEPAHAAEEDFADYGIDWDDLDHPPIRNHHDEHNTNDGDRENPFVTNDPAHFSHVEVPDPRCPLAPQQVAALDAQLAQLPSFPCSNMQSCLELWIAALQIARAV</sequence>
<dbReference type="EMBL" id="JAPEVG010000598">
    <property type="protein sequence ID" value="KAJ8457095.1"/>
    <property type="molecule type" value="Genomic_DNA"/>
</dbReference>
<dbReference type="InterPro" id="IPR001584">
    <property type="entry name" value="Integrase_cat-core"/>
</dbReference>
<keyword evidence="5" id="KW-1185">Reference proteome</keyword>
<name>A0AAD7TI55_9APHY</name>
<dbReference type="InterPro" id="IPR036397">
    <property type="entry name" value="RNaseH_sf"/>
</dbReference>
<accession>A0AAD7TI55</accession>
<dbReference type="GO" id="GO:0003723">
    <property type="term" value="F:RNA binding"/>
    <property type="evidence" value="ECO:0007669"/>
    <property type="project" value="UniProtKB-KW"/>
</dbReference>
<dbReference type="GO" id="GO:0005634">
    <property type="term" value="C:nucleus"/>
    <property type="evidence" value="ECO:0007669"/>
    <property type="project" value="UniProtKB-ARBA"/>
</dbReference>
<reference evidence="4" key="1">
    <citation type="submission" date="2022-11" db="EMBL/GenBank/DDBJ databases">
        <title>Genome Sequence of Cubamyces cubensis.</title>
        <authorList>
            <person name="Buettner E."/>
        </authorList>
    </citation>
    <scope>NUCLEOTIDE SEQUENCE</scope>
    <source>
        <strain evidence="4">MPL-01</strain>
    </source>
</reference>
<feature type="domain" description="Integrase catalytic" evidence="3">
    <location>
        <begin position="44"/>
        <end position="127"/>
    </location>
</feature>
<evidence type="ECO:0000256" key="2">
    <source>
        <dbReference type="SAM" id="MobiDB-lite"/>
    </source>
</evidence>
<organism evidence="4 5">
    <name type="scientific">Trametes cubensis</name>
    <dbReference type="NCBI Taxonomy" id="1111947"/>
    <lineage>
        <taxon>Eukaryota</taxon>
        <taxon>Fungi</taxon>
        <taxon>Dikarya</taxon>
        <taxon>Basidiomycota</taxon>
        <taxon>Agaricomycotina</taxon>
        <taxon>Agaricomycetes</taxon>
        <taxon>Polyporales</taxon>
        <taxon>Polyporaceae</taxon>
        <taxon>Trametes</taxon>
    </lineage>
</organism>
<dbReference type="PANTHER" id="PTHR46791">
    <property type="entry name" value="EXPRESSED PROTEIN"/>
    <property type="match status" value="1"/>
</dbReference>
<dbReference type="SUPFAM" id="SSF53098">
    <property type="entry name" value="Ribonuclease H-like"/>
    <property type="match status" value="1"/>
</dbReference>
<dbReference type="Pfam" id="PF24764">
    <property type="entry name" value="rva_4"/>
    <property type="match status" value="1"/>
</dbReference>
<dbReference type="InterPro" id="IPR012337">
    <property type="entry name" value="RNaseH-like_sf"/>
</dbReference>
<protein>
    <recommendedName>
        <fullName evidence="3">Integrase catalytic domain-containing protein</fullName>
    </recommendedName>
</protein>
<dbReference type="Proteomes" id="UP001215151">
    <property type="component" value="Unassembled WGS sequence"/>
</dbReference>
<evidence type="ECO:0000313" key="4">
    <source>
        <dbReference type="EMBL" id="KAJ8457095.1"/>
    </source>
</evidence>
<dbReference type="AlphaFoldDB" id="A0AAD7TI55"/>
<dbReference type="GO" id="GO:0015074">
    <property type="term" value="P:DNA integration"/>
    <property type="evidence" value="ECO:0007669"/>
    <property type="project" value="InterPro"/>
</dbReference>
<evidence type="ECO:0000259" key="3">
    <source>
        <dbReference type="PROSITE" id="PS50994"/>
    </source>
</evidence>